<dbReference type="Pfam" id="PF00535">
    <property type="entry name" value="Glycos_transf_2"/>
    <property type="match status" value="1"/>
</dbReference>
<proteinExistence type="predicted"/>
<comment type="caution">
    <text evidence="2">The sequence shown here is derived from an EMBL/GenBank/DDBJ whole genome shotgun (WGS) entry which is preliminary data.</text>
</comment>
<protein>
    <recommendedName>
        <fullName evidence="1">Glycosyltransferase 2-like domain-containing protein</fullName>
    </recommendedName>
</protein>
<name>A0A2M6K8V5_9BACT</name>
<sequence>MHFMKIFCIIPAYNEEKTIIEVINKVKPHVNEIVVVDDASVDNTYQIVKELSSLVILKHLTNRGQGAALQTGNDYALMNGADIIVHFDADGQFVAEEIKDIIKPIVENQADIVFGSRFLEKKSQIPWVKLNIIIPLARLANQLFLGVNLTDPQSGFRAMNRRAAKTIKINHDRMAHCSEIIHKAFKNNLRVKEIPITVIYRNFGQRFSGGLKIIKDLMLGKLTN</sequence>
<dbReference type="InterPro" id="IPR029044">
    <property type="entry name" value="Nucleotide-diphossugar_trans"/>
</dbReference>
<dbReference type="Proteomes" id="UP000230869">
    <property type="component" value="Unassembled WGS sequence"/>
</dbReference>
<gene>
    <name evidence="2" type="ORF">COV49_02910</name>
</gene>
<organism evidence="2 3">
    <name type="scientific">Candidatus Falkowbacteria bacterium CG11_big_fil_rev_8_21_14_0_20_39_10</name>
    <dbReference type="NCBI Taxonomy" id="1974570"/>
    <lineage>
        <taxon>Bacteria</taxon>
        <taxon>Candidatus Falkowiibacteriota</taxon>
    </lineage>
</organism>
<dbReference type="InterPro" id="IPR001173">
    <property type="entry name" value="Glyco_trans_2-like"/>
</dbReference>
<dbReference type="SUPFAM" id="SSF53448">
    <property type="entry name" value="Nucleotide-diphospho-sugar transferases"/>
    <property type="match status" value="1"/>
</dbReference>
<dbReference type="AlphaFoldDB" id="A0A2M6K8V5"/>
<evidence type="ECO:0000259" key="1">
    <source>
        <dbReference type="Pfam" id="PF00535"/>
    </source>
</evidence>
<dbReference type="InterPro" id="IPR050256">
    <property type="entry name" value="Glycosyltransferase_2"/>
</dbReference>
<evidence type="ECO:0000313" key="2">
    <source>
        <dbReference type="EMBL" id="PIR13221.1"/>
    </source>
</evidence>
<dbReference type="PANTHER" id="PTHR48090">
    <property type="entry name" value="UNDECAPRENYL-PHOSPHATE 4-DEOXY-4-FORMAMIDO-L-ARABINOSE TRANSFERASE-RELATED"/>
    <property type="match status" value="1"/>
</dbReference>
<evidence type="ECO:0000313" key="3">
    <source>
        <dbReference type="Proteomes" id="UP000230869"/>
    </source>
</evidence>
<accession>A0A2M6K8V5</accession>
<dbReference type="CDD" id="cd04179">
    <property type="entry name" value="DPM_DPG-synthase_like"/>
    <property type="match status" value="1"/>
</dbReference>
<reference evidence="2 3" key="1">
    <citation type="submission" date="2017-09" db="EMBL/GenBank/DDBJ databases">
        <title>Depth-based differentiation of microbial function through sediment-hosted aquifers and enrichment of novel symbionts in the deep terrestrial subsurface.</title>
        <authorList>
            <person name="Probst A.J."/>
            <person name="Ladd B."/>
            <person name="Jarett J.K."/>
            <person name="Geller-Mcgrath D.E."/>
            <person name="Sieber C.M."/>
            <person name="Emerson J.B."/>
            <person name="Anantharaman K."/>
            <person name="Thomas B.C."/>
            <person name="Malmstrom R."/>
            <person name="Stieglmeier M."/>
            <person name="Klingl A."/>
            <person name="Woyke T."/>
            <person name="Ryan C.M."/>
            <person name="Banfield J.F."/>
        </authorList>
    </citation>
    <scope>NUCLEOTIDE SEQUENCE [LARGE SCALE GENOMIC DNA]</scope>
    <source>
        <strain evidence="2">CG11_big_fil_rev_8_21_14_0_20_39_10</strain>
    </source>
</reference>
<dbReference type="PANTHER" id="PTHR48090:SF7">
    <property type="entry name" value="RFBJ PROTEIN"/>
    <property type="match status" value="1"/>
</dbReference>
<dbReference type="Gene3D" id="3.90.550.10">
    <property type="entry name" value="Spore Coat Polysaccharide Biosynthesis Protein SpsA, Chain A"/>
    <property type="match status" value="1"/>
</dbReference>
<dbReference type="EMBL" id="PCWW01000050">
    <property type="protein sequence ID" value="PIR13221.1"/>
    <property type="molecule type" value="Genomic_DNA"/>
</dbReference>
<feature type="domain" description="Glycosyltransferase 2-like" evidence="1">
    <location>
        <begin position="8"/>
        <end position="166"/>
    </location>
</feature>